<sequence>MKTFFAAAFACVVVAGCMQTSRYVSLSGYAYQTDPNCIRRQPPTKFDRRCDAPILGFSAFTPPPTFGNGF</sequence>
<dbReference type="PROSITE" id="PS51257">
    <property type="entry name" value="PROKAR_LIPOPROTEIN"/>
    <property type="match status" value="1"/>
</dbReference>
<name>A0ABS4QSE9_9HYPH</name>
<proteinExistence type="predicted"/>
<protein>
    <recommendedName>
        <fullName evidence="3">Lipoprotein</fullName>
    </recommendedName>
</protein>
<comment type="caution">
    <text evidence="1">The sequence shown here is derived from an EMBL/GenBank/DDBJ whole genome shotgun (WGS) entry which is preliminary data.</text>
</comment>
<evidence type="ECO:0000313" key="2">
    <source>
        <dbReference type="Proteomes" id="UP000730739"/>
    </source>
</evidence>
<dbReference type="EMBL" id="JAGILA010000001">
    <property type="protein sequence ID" value="MBP2233577.1"/>
    <property type="molecule type" value="Genomic_DNA"/>
</dbReference>
<keyword evidence="2" id="KW-1185">Reference proteome</keyword>
<dbReference type="RefSeq" id="WP_209599893.1">
    <property type="nucleotide sequence ID" value="NZ_JAGILA010000001.1"/>
</dbReference>
<dbReference type="Proteomes" id="UP000730739">
    <property type="component" value="Unassembled WGS sequence"/>
</dbReference>
<gene>
    <name evidence="1" type="ORF">J2Z31_000067</name>
</gene>
<evidence type="ECO:0008006" key="3">
    <source>
        <dbReference type="Google" id="ProtNLM"/>
    </source>
</evidence>
<evidence type="ECO:0000313" key="1">
    <source>
        <dbReference type="EMBL" id="MBP2233577.1"/>
    </source>
</evidence>
<reference evidence="1 2" key="1">
    <citation type="submission" date="2021-03" db="EMBL/GenBank/DDBJ databases">
        <title>Genomic Encyclopedia of Type Strains, Phase IV (KMG-IV): sequencing the most valuable type-strain genomes for metagenomic binning, comparative biology and taxonomic classification.</title>
        <authorList>
            <person name="Goeker M."/>
        </authorList>
    </citation>
    <scope>NUCLEOTIDE SEQUENCE [LARGE SCALE GENOMIC DNA]</scope>
    <source>
        <strain evidence="1 2">DSM 13372</strain>
    </source>
</reference>
<accession>A0ABS4QSE9</accession>
<organism evidence="1 2">
    <name type="scientific">Sinorhizobium kostiense</name>
    <dbReference type="NCBI Taxonomy" id="76747"/>
    <lineage>
        <taxon>Bacteria</taxon>
        <taxon>Pseudomonadati</taxon>
        <taxon>Pseudomonadota</taxon>
        <taxon>Alphaproteobacteria</taxon>
        <taxon>Hyphomicrobiales</taxon>
        <taxon>Rhizobiaceae</taxon>
        <taxon>Sinorhizobium/Ensifer group</taxon>
        <taxon>Sinorhizobium</taxon>
    </lineage>
</organism>